<comment type="caution">
    <text evidence="1">The sequence shown here is derived from an EMBL/GenBank/DDBJ whole genome shotgun (WGS) entry which is preliminary data.</text>
</comment>
<reference evidence="1 2" key="1">
    <citation type="journal article" date="2018" name="Proc. R. Soc. B">
        <title>A non-coding region near Follistatin controls head colour polymorphism in the Gouldian finch.</title>
        <authorList>
            <person name="Toomey M.B."/>
            <person name="Marques C.I."/>
            <person name="Andrade P."/>
            <person name="Araujo P.M."/>
            <person name="Sabatino S."/>
            <person name="Gazda M.A."/>
            <person name="Afonso S."/>
            <person name="Lopes R.J."/>
            <person name="Corbo J.C."/>
            <person name="Carneiro M."/>
        </authorList>
    </citation>
    <scope>NUCLEOTIDE SEQUENCE [LARGE SCALE GENOMIC DNA]</scope>
    <source>
        <strain evidence="1">Red01</strain>
        <tissue evidence="1">Muscle</tissue>
    </source>
</reference>
<dbReference type="EMBL" id="QUSF01000003">
    <property type="protein sequence ID" value="RLW11319.1"/>
    <property type="molecule type" value="Genomic_DNA"/>
</dbReference>
<dbReference type="AlphaFoldDB" id="A0A3L8SYA8"/>
<dbReference type="Proteomes" id="UP000276834">
    <property type="component" value="Unassembled WGS sequence"/>
</dbReference>
<organism evidence="1 2">
    <name type="scientific">Chloebia gouldiae</name>
    <name type="common">Gouldian finch</name>
    <name type="synonym">Erythrura gouldiae</name>
    <dbReference type="NCBI Taxonomy" id="44316"/>
    <lineage>
        <taxon>Eukaryota</taxon>
        <taxon>Metazoa</taxon>
        <taxon>Chordata</taxon>
        <taxon>Craniata</taxon>
        <taxon>Vertebrata</taxon>
        <taxon>Euteleostomi</taxon>
        <taxon>Archelosauria</taxon>
        <taxon>Archosauria</taxon>
        <taxon>Dinosauria</taxon>
        <taxon>Saurischia</taxon>
        <taxon>Theropoda</taxon>
        <taxon>Coelurosauria</taxon>
        <taxon>Aves</taxon>
        <taxon>Neognathae</taxon>
        <taxon>Neoaves</taxon>
        <taxon>Telluraves</taxon>
        <taxon>Australaves</taxon>
        <taxon>Passeriformes</taxon>
        <taxon>Passeroidea</taxon>
        <taxon>Passeridae</taxon>
        <taxon>Chloebia</taxon>
    </lineage>
</organism>
<name>A0A3L8SYA8_CHLGU</name>
<protein>
    <submittedName>
        <fullName evidence="1">Uncharacterized protein</fullName>
    </submittedName>
</protein>
<keyword evidence="2" id="KW-1185">Reference proteome</keyword>
<sequence length="74" mass="8262">MGAPAPLLRHKDRQLLCQPSPACVLASFCFGNDAAGYEVIKHFCFSRPFRAMEFNNISCAKTKQHLVRGRSAHL</sequence>
<evidence type="ECO:0000313" key="1">
    <source>
        <dbReference type="EMBL" id="RLW11319.1"/>
    </source>
</evidence>
<proteinExistence type="predicted"/>
<gene>
    <name evidence="1" type="ORF">DV515_00001333</name>
</gene>
<accession>A0A3L8SYA8</accession>
<evidence type="ECO:0000313" key="2">
    <source>
        <dbReference type="Proteomes" id="UP000276834"/>
    </source>
</evidence>